<dbReference type="GeneID" id="25560096"/>
<feature type="compositionally biased region" description="Low complexity" evidence="3">
    <location>
        <begin position="934"/>
        <end position="947"/>
    </location>
</feature>
<protein>
    <submittedName>
        <fullName evidence="4">Uncharacterized protein</fullName>
    </submittedName>
</protein>
<keyword evidence="1 2" id="KW-0175">Coiled coil</keyword>
<organism evidence="4 5">
    <name type="scientific">Thecamonas trahens ATCC 50062</name>
    <dbReference type="NCBI Taxonomy" id="461836"/>
    <lineage>
        <taxon>Eukaryota</taxon>
        <taxon>Apusozoa</taxon>
        <taxon>Apusomonadida</taxon>
        <taxon>Apusomonadidae</taxon>
        <taxon>Thecamonas</taxon>
    </lineage>
</organism>
<feature type="compositionally biased region" description="Basic and acidic residues" evidence="3">
    <location>
        <begin position="1120"/>
        <end position="1130"/>
    </location>
</feature>
<feature type="compositionally biased region" description="Polar residues" evidence="3">
    <location>
        <begin position="1215"/>
        <end position="1225"/>
    </location>
</feature>
<proteinExistence type="predicted"/>
<feature type="region of interest" description="Disordered" evidence="3">
    <location>
        <begin position="776"/>
        <end position="819"/>
    </location>
</feature>
<feature type="region of interest" description="Disordered" evidence="3">
    <location>
        <begin position="98"/>
        <end position="132"/>
    </location>
</feature>
<evidence type="ECO:0000313" key="5">
    <source>
        <dbReference type="Proteomes" id="UP000054408"/>
    </source>
</evidence>
<evidence type="ECO:0000256" key="1">
    <source>
        <dbReference type="ARBA" id="ARBA00023054"/>
    </source>
</evidence>
<feature type="compositionally biased region" description="Acidic residues" evidence="3">
    <location>
        <begin position="1175"/>
        <end position="1188"/>
    </location>
</feature>
<gene>
    <name evidence="4" type="ORF">AMSG_00282</name>
</gene>
<feature type="region of interest" description="Disordered" evidence="3">
    <location>
        <begin position="693"/>
        <end position="749"/>
    </location>
</feature>
<dbReference type="RefSeq" id="XP_013763139.1">
    <property type="nucleotide sequence ID" value="XM_013907685.1"/>
</dbReference>
<evidence type="ECO:0000313" key="4">
    <source>
        <dbReference type="EMBL" id="KNC46163.1"/>
    </source>
</evidence>
<feature type="region of interest" description="Disordered" evidence="3">
    <location>
        <begin position="973"/>
        <end position="1023"/>
    </location>
</feature>
<keyword evidence="5" id="KW-1185">Reference proteome</keyword>
<feature type="region of interest" description="Disordered" evidence="3">
    <location>
        <begin position="895"/>
        <end position="953"/>
    </location>
</feature>
<feature type="compositionally biased region" description="Polar residues" evidence="3">
    <location>
        <begin position="1"/>
        <end position="14"/>
    </location>
</feature>
<dbReference type="EMBL" id="GL349433">
    <property type="protein sequence ID" value="KNC46163.1"/>
    <property type="molecule type" value="Genomic_DNA"/>
</dbReference>
<dbReference type="GO" id="GO:0005737">
    <property type="term" value="C:cytoplasm"/>
    <property type="evidence" value="ECO:0007669"/>
    <property type="project" value="UniProtKB-ARBA"/>
</dbReference>
<feature type="compositionally biased region" description="Polar residues" evidence="3">
    <location>
        <begin position="797"/>
        <end position="818"/>
    </location>
</feature>
<dbReference type="STRING" id="461836.A0A0L0D4D6"/>
<feature type="region of interest" description="Disordered" evidence="3">
    <location>
        <begin position="1083"/>
        <end position="1130"/>
    </location>
</feature>
<reference evidence="4 5" key="1">
    <citation type="submission" date="2010-05" db="EMBL/GenBank/DDBJ databases">
        <title>The Genome Sequence of Thecamonas trahens ATCC 50062.</title>
        <authorList>
            <consortium name="The Broad Institute Genome Sequencing Platform"/>
            <person name="Russ C."/>
            <person name="Cuomo C."/>
            <person name="Shea T."/>
            <person name="Young S.K."/>
            <person name="Zeng Q."/>
            <person name="Koehrsen M."/>
            <person name="Haas B."/>
            <person name="Borodovsky M."/>
            <person name="Guigo R."/>
            <person name="Alvarado L."/>
            <person name="Berlin A."/>
            <person name="Bochicchio J."/>
            <person name="Borenstein D."/>
            <person name="Chapman S."/>
            <person name="Chen Z."/>
            <person name="Freedman E."/>
            <person name="Gellesch M."/>
            <person name="Goldberg J."/>
            <person name="Griggs A."/>
            <person name="Gujja S."/>
            <person name="Heilman E."/>
            <person name="Heiman D."/>
            <person name="Hepburn T."/>
            <person name="Howarth C."/>
            <person name="Jen D."/>
            <person name="Larson L."/>
            <person name="Mehta T."/>
            <person name="Park D."/>
            <person name="Pearson M."/>
            <person name="Roberts A."/>
            <person name="Saif S."/>
            <person name="Shenoy N."/>
            <person name="Sisk P."/>
            <person name="Stolte C."/>
            <person name="Sykes S."/>
            <person name="Thomson T."/>
            <person name="Walk T."/>
            <person name="White J."/>
            <person name="Yandava C."/>
            <person name="Burger G."/>
            <person name="Gray M.W."/>
            <person name="Holland P.W.H."/>
            <person name="King N."/>
            <person name="Lang F.B.F."/>
            <person name="Roger A.J."/>
            <person name="Ruiz-Trillo I."/>
            <person name="Lander E."/>
            <person name="Nusbaum C."/>
        </authorList>
    </citation>
    <scope>NUCLEOTIDE SEQUENCE [LARGE SCALE GENOMIC DNA]</scope>
    <source>
        <strain evidence="4 5">ATCC 50062</strain>
    </source>
</reference>
<dbReference type="OrthoDB" id="1927454at2759"/>
<feature type="coiled-coil region" evidence="2">
    <location>
        <begin position="351"/>
        <end position="378"/>
    </location>
</feature>
<evidence type="ECO:0000256" key="2">
    <source>
        <dbReference type="SAM" id="Coils"/>
    </source>
</evidence>
<feature type="compositionally biased region" description="Pro residues" evidence="3">
    <location>
        <begin position="58"/>
        <end position="73"/>
    </location>
</feature>
<sequence length="1731" mass="186179">MTTLPPLDTTPQRQPLSPPLSSPLLTPSAVLPVLLPHARTQLADEADEHAASAGQGPLPVPPSHPGPSHPPLPAHRRRFKASRNMAVITALVEREAARERASWPSKPAGPGHSGVTAAPAPPPALPPPKSRIPEEFHLYSPVEDEINALGTSILAFPTSAPSSRAEVLHLTSVLDAMLDRLPNTAAADRPPSEVYAEMEVWDIVFSEIVRQVHVHCAERGVLLERVRNRYVSLFTGTSSLHAALETEVADLRNRNVALAAAHAALVSGEAARDAARAAKYAALEEAKEAELMRTELALATEREAALALRARVEAAETSLVRITTTEPPELRALRAQLATLEAERDANFDAVQAAREALNKLKDELADATAQLAAAAAVRDSATSVSVQTEAGYVDFRTQLLSEDDAEELRSHIARLVADKEEFARQRILCEKAAASADPSRAGTPAAVLNEELAARVEAINESKAFYRRTFDSLEVLGEFAARARARTVEMDKPMGAQVVLPPVDDVDHDAILVKGLVQNDDNWLQLFELARFEDVDNMDEYIVQKLRAVARRVREAVAYGDGESPEDAAAADILGPEGPTLPRTESLKDRYLSRHASLPQVETSTSVAVQTPPEMLMSGMGAILAASSSTASLHPAASSGMLTTSVSTAVQCSLIAAEDVAFDSDHHAPPPRLRRDFSFATRQPSGLELVRDAATSSSNTHLAASSSRDLPRFARSAPASPAPPPQLQRAASGDTTIHSWHDDDDDQLPAKMTQATDELVATLTSSIIPSLAQLAESKPPPQPATAATPLSPETLPETSPETSPASGNDSTPPSSRMQLAEDPDAYAAAAESVVSSAHALLTSTAATDVRQLGDAQVHALRAKVAKVSSLAVRVQQSVSGADAVGLRPSASLAVPSTTRRASMVEPGSPTHPALDPQPRRSKSRTRLRRSRGSSDTKASSSGSRKSPAQQRLDARMARYDIETADVAVLAKPATRQRETQTRRLSTSSALASDSDASLASDGRDSTTPSTAKSAGRSRTVNKKRMLGLARDMATQTPSGGGKPDSVSVSVQCHIESWLEEKQMIADDKAKAAAKATAAEAATAAAVGSPTSSPRRGSIRGGNRRRRGSGASVARRKPRSGPDADSAARRATVDVGVQWEHPNPDEEVNEKSFKTRVTEYLADHQISKAVRLAGEADDDDDDDDDDDALAAQLESLNPLSVLAETEAVEMDTSVEDSSASSQPLSTAAAAHPPQSPRGDAGDQGTPSSRRKRRRRRSPNPEAATESPAADSETAASPQTPREQPRHSRRKSGASPWARVASRLSPLKSKTARKRLRRFRARNRMLVEIFAQNLNQTPKHLHWLLRIVRKVYADKAVADALLDKASLPHATLPEFVYRFLKSKYGTSTLVSRNLGAVIVTAQHFRKGNLEIDTFAKFMEEVWSVKALDKYLEARQLAVELQVGIAYFRPSQRTSGKQYVCLLRARAVAERVLGERSAAAAAPFWARVEARAREATEDDIAVTRSSTWLAHNRGIPASYVFRKVRLHEFLFMLVEEFILLVSAFRKRVPEAFHAFANVHSAANALPGTVSRAQFGAVLDELGVRAAVTAAPGGSSRLGLMRCCTLTRHDRAWLTSRASAPCATAWLTSRLHGATRLFRSTATSTPSWSPKRRKASCSRSSTSTGGSSTCCLRSTVRSSSSTPGPGKGTRRFRSCARCWRRLLSRARLRARGPQSCIASCSTSRWRSLSTCTSR</sequence>
<feature type="compositionally biased region" description="Basic residues" evidence="3">
    <location>
        <begin position="1248"/>
        <end position="1257"/>
    </location>
</feature>
<dbReference type="Pfam" id="PF10211">
    <property type="entry name" value="Ax_dynein_light"/>
    <property type="match status" value="1"/>
</dbReference>
<dbReference type="InterPro" id="IPR019347">
    <property type="entry name" value="Axonemal_dynein_light_chain"/>
</dbReference>
<name>A0A0L0D4D6_THETB</name>
<feature type="compositionally biased region" description="Basic residues" evidence="3">
    <location>
        <begin position="1102"/>
        <end position="1119"/>
    </location>
</feature>
<evidence type="ECO:0000256" key="3">
    <source>
        <dbReference type="SAM" id="MobiDB-lite"/>
    </source>
</evidence>
<feature type="region of interest" description="Disordered" evidence="3">
    <location>
        <begin position="1"/>
        <end position="75"/>
    </location>
</feature>
<feature type="region of interest" description="Disordered" evidence="3">
    <location>
        <begin position="1173"/>
        <end position="1313"/>
    </location>
</feature>
<dbReference type="PANTHER" id="PTHR34894:SF5">
    <property type="entry name" value="EF-HAND DOMAIN-CONTAINING PROTEIN"/>
    <property type="match status" value="1"/>
</dbReference>
<accession>A0A0L0D4D6</accession>
<feature type="compositionally biased region" description="Polar residues" evidence="3">
    <location>
        <begin position="1007"/>
        <end position="1019"/>
    </location>
</feature>
<feature type="compositionally biased region" description="Low complexity" evidence="3">
    <location>
        <begin position="983"/>
        <end position="1001"/>
    </location>
</feature>
<dbReference type="eggNOG" id="ENOG502SBXI">
    <property type="taxonomic scope" value="Eukaryota"/>
</dbReference>
<feature type="compositionally biased region" description="Pro residues" evidence="3">
    <location>
        <begin position="119"/>
        <end position="130"/>
    </location>
</feature>
<feature type="compositionally biased region" description="Low complexity" evidence="3">
    <location>
        <begin position="694"/>
        <end position="720"/>
    </location>
</feature>
<dbReference type="PANTHER" id="PTHR34894">
    <property type="entry name" value="SAM-DEPENDENT METHYLTRANSFERASE RSMI, CONSERVED SITE"/>
    <property type="match status" value="1"/>
</dbReference>
<feature type="compositionally biased region" description="Low complexity" evidence="3">
    <location>
        <begin position="22"/>
        <end position="36"/>
    </location>
</feature>
<feature type="compositionally biased region" description="Low complexity" evidence="3">
    <location>
        <begin position="1654"/>
        <end position="1678"/>
    </location>
</feature>
<feature type="compositionally biased region" description="Low complexity" evidence="3">
    <location>
        <begin position="1083"/>
        <end position="1096"/>
    </location>
</feature>
<feature type="region of interest" description="Disordered" evidence="3">
    <location>
        <begin position="1639"/>
        <end position="1688"/>
    </location>
</feature>
<dbReference type="Proteomes" id="UP000054408">
    <property type="component" value="Unassembled WGS sequence"/>
</dbReference>
<feature type="compositionally biased region" description="Basic residues" evidence="3">
    <location>
        <begin position="920"/>
        <end position="932"/>
    </location>
</feature>